<dbReference type="EMBL" id="CZAL01000042">
    <property type="protein sequence ID" value="CUQ06588.1"/>
    <property type="molecule type" value="Genomic_DNA"/>
</dbReference>
<reference evidence="1 3" key="1">
    <citation type="submission" date="2015-09" db="EMBL/GenBank/DDBJ databases">
        <authorList>
            <consortium name="Pathogen Informatics"/>
        </authorList>
    </citation>
    <scope>NUCLEOTIDE SEQUENCE [LARGE SCALE GENOMIC DNA]</scope>
    <source>
        <strain evidence="1 3">2789STDY5834885</strain>
    </source>
</reference>
<sequence length="141" mass="16216">MLTVKPTAEMLAEWKRIFEAHHAAMKPNRKTGTEVDQYFRNKYAHQVFNDAAFQEIVALNITENAFSRNKLPKGVLPNIKSYKTGNALVGIDLSTGEFHIESENIEEVMPLHDDLFVYRGLDEEDLKNIFLVAEYVKLMQN</sequence>
<evidence type="ECO:0000313" key="3">
    <source>
        <dbReference type="Proteomes" id="UP000095709"/>
    </source>
</evidence>
<dbReference type="Proteomes" id="UP000095709">
    <property type="component" value="Unassembled WGS sequence"/>
</dbReference>
<dbReference type="Proteomes" id="UP001199915">
    <property type="component" value="Unassembled WGS sequence"/>
</dbReference>
<gene>
    <name evidence="1" type="ORF">ERS852498_03522</name>
    <name evidence="2" type="ORF">L0N21_13780</name>
</gene>
<organism evidence="1 3">
    <name type="scientific">Fusicatenibacter saccharivorans</name>
    <dbReference type="NCBI Taxonomy" id="1150298"/>
    <lineage>
        <taxon>Bacteria</taxon>
        <taxon>Bacillati</taxon>
        <taxon>Bacillota</taxon>
        <taxon>Clostridia</taxon>
        <taxon>Lachnospirales</taxon>
        <taxon>Lachnospiraceae</taxon>
        <taxon>Fusicatenibacter</taxon>
    </lineage>
</organism>
<reference evidence="2" key="2">
    <citation type="submission" date="2022-01" db="EMBL/GenBank/DDBJ databases">
        <title>Collection of gut derived symbiotic bacterial strains cultured from healthy donors.</title>
        <authorList>
            <person name="Lin H."/>
            <person name="Kohout C."/>
            <person name="Waligurski E."/>
            <person name="Pamer E.G."/>
        </authorList>
    </citation>
    <scope>NUCLEOTIDE SEQUENCE</scope>
    <source>
        <strain evidence="2">DFI.5.49</strain>
    </source>
</reference>
<dbReference type="RefSeq" id="WP_055268413.1">
    <property type="nucleotide sequence ID" value="NZ_CZAL01000042.1"/>
</dbReference>
<name>A0A174TFB7_9FIRM</name>
<dbReference type="EMBL" id="JAKNFS010000020">
    <property type="protein sequence ID" value="MCG4766566.1"/>
    <property type="molecule type" value="Genomic_DNA"/>
</dbReference>
<dbReference type="AlphaFoldDB" id="A0A174TFB7"/>
<accession>A0A174TFB7</accession>
<evidence type="ECO:0000313" key="1">
    <source>
        <dbReference type="EMBL" id="CUQ06588.1"/>
    </source>
</evidence>
<evidence type="ECO:0000313" key="2">
    <source>
        <dbReference type="EMBL" id="MCG4766566.1"/>
    </source>
</evidence>
<proteinExistence type="predicted"/>
<protein>
    <submittedName>
        <fullName evidence="1">Uncharacterized protein</fullName>
    </submittedName>
</protein>